<keyword evidence="1 5" id="KW-0732">Signal</keyword>
<keyword evidence="3" id="KW-0325">Glycoprotein</keyword>
<evidence type="ECO:0000256" key="1">
    <source>
        <dbReference type="ARBA" id="ARBA00022729"/>
    </source>
</evidence>
<evidence type="ECO:0000256" key="2">
    <source>
        <dbReference type="ARBA" id="ARBA00023157"/>
    </source>
</evidence>
<dbReference type="InterPro" id="IPR043504">
    <property type="entry name" value="Peptidase_S1_PA_chymotrypsin"/>
</dbReference>
<dbReference type="OMA" id="CLYHAPK"/>
<dbReference type="RefSeq" id="XP_026492021.1">
    <property type="nucleotide sequence ID" value="XM_026636236.2"/>
</dbReference>
<dbReference type="Proteomes" id="UP001652626">
    <property type="component" value="Chromosome 23"/>
</dbReference>
<comment type="similarity">
    <text evidence="4">Belongs to the peptidase S1 family. CLIP subfamily.</text>
</comment>
<feature type="chain" id="PRO_5034859144" evidence="5">
    <location>
        <begin position="23"/>
        <end position="307"/>
    </location>
</feature>
<dbReference type="SMART" id="SM00020">
    <property type="entry name" value="Tryp_SPc"/>
    <property type="match status" value="1"/>
</dbReference>
<dbReference type="PROSITE" id="PS50240">
    <property type="entry name" value="TRYPSIN_DOM"/>
    <property type="match status" value="1"/>
</dbReference>
<dbReference type="Gene3D" id="2.40.10.10">
    <property type="entry name" value="Trypsin-like serine proteases"/>
    <property type="match status" value="2"/>
</dbReference>
<reference evidence="8" key="1">
    <citation type="submission" date="2025-08" db="UniProtKB">
        <authorList>
            <consortium name="RefSeq"/>
        </authorList>
    </citation>
    <scope>IDENTIFICATION</scope>
    <source>
        <tissue evidence="8">Whole body</tissue>
    </source>
</reference>
<dbReference type="InterPro" id="IPR051487">
    <property type="entry name" value="Ser/Thr_Proteases_Immune/Dev"/>
</dbReference>
<dbReference type="InterPro" id="IPR001254">
    <property type="entry name" value="Trypsin_dom"/>
</dbReference>
<organism evidence="7 8">
    <name type="scientific">Vanessa tameamea</name>
    <name type="common">Kamehameha butterfly</name>
    <dbReference type="NCBI Taxonomy" id="334116"/>
    <lineage>
        <taxon>Eukaryota</taxon>
        <taxon>Metazoa</taxon>
        <taxon>Ecdysozoa</taxon>
        <taxon>Arthropoda</taxon>
        <taxon>Hexapoda</taxon>
        <taxon>Insecta</taxon>
        <taxon>Pterygota</taxon>
        <taxon>Neoptera</taxon>
        <taxon>Endopterygota</taxon>
        <taxon>Lepidoptera</taxon>
        <taxon>Glossata</taxon>
        <taxon>Ditrysia</taxon>
        <taxon>Papilionoidea</taxon>
        <taxon>Nymphalidae</taxon>
        <taxon>Nymphalinae</taxon>
        <taxon>Vanessa</taxon>
    </lineage>
</organism>
<protein>
    <submittedName>
        <fullName evidence="8">Phenoloxidase-activating enzyme-like</fullName>
    </submittedName>
</protein>
<dbReference type="Pfam" id="PF00089">
    <property type="entry name" value="Trypsin"/>
    <property type="match status" value="1"/>
</dbReference>
<accession>A0A8B8I7B0</accession>
<dbReference type="InterPro" id="IPR009003">
    <property type="entry name" value="Peptidase_S1_PA"/>
</dbReference>
<name>A0A8B8I7B0_VANTA</name>
<evidence type="ECO:0000313" key="7">
    <source>
        <dbReference type="Proteomes" id="UP001652626"/>
    </source>
</evidence>
<dbReference type="OrthoDB" id="9981647at2759"/>
<dbReference type="InterPro" id="IPR001314">
    <property type="entry name" value="Peptidase_S1A"/>
</dbReference>
<evidence type="ECO:0000256" key="4">
    <source>
        <dbReference type="ARBA" id="ARBA00024195"/>
    </source>
</evidence>
<dbReference type="GeneID" id="113397779"/>
<proteinExistence type="inferred from homology"/>
<evidence type="ECO:0000313" key="8">
    <source>
        <dbReference type="RefSeq" id="XP_026492021.1"/>
    </source>
</evidence>
<keyword evidence="7" id="KW-1185">Reference proteome</keyword>
<dbReference type="FunFam" id="2.40.10.10:FF:000028">
    <property type="entry name" value="Serine protease easter"/>
    <property type="match status" value="1"/>
</dbReference>
<dbReference type="GO" id="GO:0004252">
    <property type="term" value="F:serine-type endopeptidase activity"/>
    <property type="evidence" value="ECO:0007669"/>
    <property type="project" value="InterPro"/>
</dbReference>
<gene>
    <name evidence="8" type="primary">LOC113397779</name>
</gene>
<evidence type="ECO:0000256" key="3">
    <source>
        <dbReference type="ARBA" id="ARBA00023180"/>
    </source>
</evidence>
<dbReference type="CDD" id="cd00190">
    <property type="entry name" value="Tryp_SPc"/>
    <property type="match status" value="1"/>
</dbReference>
<feature type="signal peptide" evidence="5">
    <location>
        <begin position="1"/>
        <end position="22"/>
    </location>
</feature>
<evidence type="ECO:0000256" key="5">
    <source>
        <dbReference type="SAM" id="SignalP"/>
    </source>
</evidence>
<dbReference type="AlphaFoldDB" id="A0A8B8I7B0"/>
<dbReference type="PANTHER" id="PTHR24256">
    <property type="entry name" value="TRYPTASE-RELATED"/>
    <property type="match status" value="1"/>
</dbReference>
<dbReference type="GO" id="GO:0006508">
    <property type="term" value="P:proteolysis"/>
    <property type="evidence" value="ECO:0007669"/>
    <property type="project" value="InterPro"/>
</dbReference>
<dbReference type="PRINTS" id="PR00722">
    <property type="entry name" value="CHYMOTRYPSIN"/>
</dbReference>
<dbReference type="SUPFAM" id="SSF50494">
    <property type="entry name" value="Trypsin-like serine proteases"/>
    <property type="match status" value="1"/>
</dbReference>
<sequence>MSSQMSHLLVLTFVSAFCAALAVSDTCGQSEEPPSPTSECCGLDLADDHRNISGDAAINQFPWLALIEHNEGRLTCTGVLISSRYVLTAAQCLYHAPKNVRLGEYNKTNSGPDCLIVKGKQVCNGGAITIPIESVVSHPEFNLPKYHGHDIAIIKLAKQVPFNEFIRPICLPTSDITASPPNNLRLINAGWGSKPSSDREDDVVKHYVELPFIPIKRCKEIYKHEENPNRVSASVSDNHICAGGEQGLDSCRGDGGGPLMSEEGGRYTLAGIVSFGPVPCGRKGVPSVYTKVYSYLPWINKVISTKM</sequence>
<feature type="domain" description="Peptidase S1" evidence="6">
    <location>
        <begin position="51"/>
        <end position="304"/>
    </location>
</feature>
<evidence type="ECO:0000259" key="6">
    <source>
        <dbReference type="PROSITE" id="PS50240"/>
    </source>
</evidence>
<keyword evidence="2" id="KW-1015">Disulfide bond</keyword>